<evidence type="ECO:0000313" key="1">
    <source>
        <dbReference type="EMBL" id="MCX2564500.1"/>
    </source>
</evidence>
<evidence type="ECO:0008006" key="3">
    <source>
        <dbReference type="Google" id="ProtNLM"/>
    </source>
</evidence>
<accession>A0ABT3QGX2</accession>
<gene>
    <name evidence="1" type="ORF">OQ497_11100</name>
</gene>
<proteinExistence type="predicted"/>
<evidence type="ECO:0000313" key="2">
    <source>
        <dbReference type="Proteomes" id="UP001301152"/>
    </source>
</evidence>
<sequence>MKKNVLITVGVLTGVACLGWFGVTQTKHAMLKKSIEEFRQNLGPSTSLSYHKARPGLLGRSVKFDQLVIRHGPETITADLAEISKPSASSGDVSHKISSISFHNFRLIDPAGSLSLETLQLEDVTLPADGDDRRGIPRQTLEIHHAQAHKLQGFISSLQSDLSADTVELENYGDDIPSRLESQNFRLSTDVAPQRHIKADLIMIDGVDLFGLYNSLATGTPLASRNGTRDIQVQRLSLSGDTPLMQVGTLRSRSVRSDTSEQEVSSLNKLELWPDVPNLSVLPSMGYKLFEGNLLLSDTRDFTKNTFKINEFHIDGHKMGRLDITGTFGQTNATTLLSVGAADMPVHNIVLTYKDDGLVERALTASAKAHNTTPLELLTGLQAKFAPNGATPSDFFASLTTYFMHPDKGPLVINIKPARPLPLMALIAGVSMMSANPQLVSQIGISVQAP</sequence>
<dbReference type="EMBL" id="JAPIUZ010000006">
    <property type="protein sequence ID" value="MCX2564500.1"/>
    <property type="molecule type" value="Genomic_DNA"/>
</dbReference>
<dbReference type="PROSITE" id="PS51257">
    <property type="entry name" value="PROKAR_LIPOPROTEIN"/>
    <property type="match status" value="1"/>
</dbReference>
<dbReference type="RefSeq" id="WP_086553914.1">
    <property type="nucleotide sequence ID" value="NZ_JAERKX010000008.1"/>
</dbReference>
<protein>
    <recommendedName>
        <fullName evidence="3">AsmA-like C-terminal domain-containing protein</fullName>
    </recommendedName>
</protein>
<reference evidence="1 2" key="1">
    <citation type="submission" date="2022-11" db="EMBL/GenBank/DDBJ databases">
        <title>Genome sequencing of Acetobacter type strain.</title>
        <authorList>
            <person name="Heo J."/>
            <person name="Lee D."/>
            <person name="Han B.-H."/>
            <person name="Hong S.-B."/>
            <person name="Kwon S.-W."/>
        </authorList>
    </citation>
    <scope>NUCLEOTIDE SEQUENCE [LARGE SCALE GENOMIC DNA]</scope>
    <source>
        <strain evidence="1 2">KACC 21253</strain>
    </source>
</reference>
<organism evidence="1 2">
    <name type="scientific">Acetobacter thailandicus</name>
    <dbReference type="NCBI Taxonomy" id="1502842"/>
    <lineage>
        <taxon>Bacteria</taxon>
        <taxon>Pseudomonadati</taxon>
        <taxon>Pseudomonadota</taxon>
        <taxon>Alphaproteobacteria</taxon>
        <taxon>Acetobacterales</taxon>
        <taxon>Acetobacteraceae</taxon>
        <taxon>Acetobacter</taxon>
    </lineage>
</organism>
<name>A0ABT3QGX2_9PROT</name>
<comment type="caution">
    <text evidence="1">The sequence shown here is derived from an EMBL/GenBank/DDBJ whole genome shotgun (WGS) entry which is preliminary data.</text>
</comment>
<keyword evidence="2" id="KW-1185">Reference proteome</keyword>
<dbReference type="Proteomes" id="UP001301152">
    <property type="component" value="Unassembled WGS sequence"/>
</dbReference>